<dbReference type="PANTHER" id="PTHR46003">
    <property type="entry name" value="HOST CELL FACTOR"/>
    <property type="match status" value="1"/>
</dbReference>
<evidence type="ECO:0000256" key="1">
    <source>
        <dbReference type="ARBA" id="ARBA00022441"/>
    </source>
</evidence>
<organism evidence="4 5">
    <name type="scientific">Brachionus plicatilis</name>
    <name type="common">Marine rotifer</name>
    <name type="synonym">Brachionus muelleri</name>
    <dbReference type="NCBI Taxonomy" id="10195"/>
    <lineage>
        <taxon>Eukaryota</taxon>
        <taxon>Metazoa</taxon>
        <taxon>Spiralia</taxon>
        <taxon>Gnathifera</taxon>
        <taxon>Rotifera</taxon>
        <taxon>Eurotatoria</taxon>
        <taxon>Monogononta</taxon>
        <taxon>Pseudotrocha</taxon>
        <taxon>Ploima</taxon>
        <taxon>Brachionidae</taxon>
        <taxon>Brachionus</taxon>
    </lineage>
</organism>
<reference evidence="4 5" key="1">
    <citation type="journal article" date="2018" name="Sci. Rep.">
        <title>Genomic signatures of local adaptation to the degree of environmental predictability in rotifers.</title>
        <authorList>
            <person name="Franch-Gras L."/>
            <person name="Hahn C."/>
            <person name="Garcia-Roger E.M."/>
            <person name="Carmona M.J."/>
            <person name="Serra M."/>
            <person name="Gomez A."/>
        </authorList>
    </citation>
    <scope>NUCLEOTIDE SEQUENCE [LARGE SCALE GENOMIC DNA]</scope>
    <source>
        <strain evidence="4">HYR1</strain>
    </source>
</reference>
<comment type="caution">
    <text evidence="4">The sequence shown here is derived from an EMBL/GenBank/DDBJ whole genome shotgun (WGS) entry which is preliminary data.</text>
</comment>
<accession>A0A3M7PJT7</accession>
<dbReference type="InterPro" id="IPR043536">
    <property type="entry name" value="HCF1/2"/>
</dbReference>
<dbReference type="STRING" id="10195.A0A3M7PJT7"/>
<keyword evidence="1" id="KW-0880">Kelch repeat</keyword>
<name>A0A3M7PJT7_BRAPC</name>
<dbReference type="OrthoDB" id="10001928at2759"/>
<dbReference type="Proteomes" id="UP000276133">
    <property type="component" value="Unassembled WGS sequence"/>
</dbReference>
<dbReference type="GO" id="GO:0006338">
    <property type="term" value="P:chromatin remodeling"/>
    <property type="evidence" value="ECO:0007669"/>
    <property type="project" value="TreeGrafter"/>
</dbReference>
<dbReference type="CDD" id="cd00063">
    <property type="entry name" value="FN3"/>
    <property type="match status" value="2"/>
</dbReference>
<evidence type="ECO:0000256" key="2">
    <source>
        <dbReference type="SAM" id="MobiDB-lite"/>
    </source>
</evidence>
<dbReference type="Gene3D" id="2.60.40.10">
    <property type="entry name" value="Immunoglobulins"/>
    <property type="match status" value="2"/>
</dbReference>
<dbReference type="InterPro" id="IPR036116">
    <property type="entry name" value="FN3_sf"/>
</dbReference>
<dbReference type="PANTHER" id="PTHR46003:SF1">
    <property type="entry name" value="HOST CELL FACTOR"/>
    <property type="match status" value="1"/>
</dbReference>
<proteinExistence type="predicted"/>
<feature type="region of interest" description="Disordered" evidence="2">
    <location>
        <begin position="369"/>
        <end position="400"/>
    </location>
</feature>
<dbReference type="AlphaFoldDB" id="A0A3M7PJT7"/>
<dbReference type="EMBL" id="REGN01010269">
    <property type="protein sequence ID" value="RMZ99332.1"/>
    <property type="molecule type" value="Genomic_DNA"/>
</dbReference>
<dbReference type="SUPFAM" id="SSF49265">
    <property type="entry name" value="Fibronectin type III"/>
    <property type="match status" value="1"/>
</dbReference>
<protein>
    <submittedName>
        <fullName evidence="4">Host cell factor 1 isoform X2</fullName>
    </submittedName>
</protein>
<sequence>IKTNANPTVVKLVSTQTNKIPQLINMSQSGMNRSSLNPGLNSTIIKPNLITSSSTMTNKPSVIIKNNNFVTTNKPNQTFQIIHNNNSVSTSMTHGSANFSNFNIPTIKSVNLSDISRQVSSTVNSIQIQDAKKLNPTDQLDGTNDQISDNQTHLISNIIKNSPTQNLLSPGEQSQWHDVCITKELTCLVTDYFVNNTSQFLMDQFEKNNFSMGENNLMKRRLEANTAYKFRVAGINSCGRGPWSEQAAFFTCQPGFPGAPSNIKITKMGQAAQIFWEPPEDQELGSNITEYSVYLQTKAKSNNASPSNTNHDLCFTQIYCGSEPSCVVSAEVLTRAYVDLSAKPAILFRIAAKNEKGYGPATQVRWLQQDYGSNEAASSGHKRSSSQSGGSIRKKKDSSS</sequence>
<feature type="domain" description="Fibronectin type-III" evidence="3">
    <location>
        <begin position="163"/>
        <end position="255"/>
    </location>
</feature>
<dbReference type="GO" id="GO:0035097">
    <property type="term" value="C:histone methyltransferase complex"/>
    <property type="evidence" value="ECO:0007669"/>
    <property type="project" value="TreeGrafter"/>
</dbReference>
<keyword evidence="5" id="KW-1185">Reference proteome</keyword>
<evidence type="ECO:0000313" key="5">
    <source>
        <dbReference type="Proteomes" id="UP000276133"/>
    </source>
</evidence>
<dbReference type="PROSITE" id="PS50853">
    <property type="entry name" value="FN3"/>
    <property type="match status" value="1"/>
</dbReference>
<feature type="non-terminal residue" evidence="4">
    <location>
        <position position="1"/>
    </location>
</feature>
<gene>
    <name evidence="4" type="ORF">BpHYR1_007940</name>
</gene>
<evidence type="ECO:0000313" key="4">
    <source>
        <dbReference type="EMBL" id="RMZ99332.1"/>
    </source>
</evidence>
<dbReference type="InterPro" id="IPR013783">
    <property type="entry name" value="Ig-like_fold"/>
</dbReference>
<dbReference type="GO" id="GO:0003713">
    <property type="term" value="F:transcription coactivator activity"/>
    <property type="evidence" value="ECO:0007669"/>
    <property type="project" value="TreeGrafter"/>
</dbReference>
<evidence type="ECO:0000259" key="3">
    <source>
        <dbReference type="PROSITE" id="PS50853"/>
    </source>
</evidence>
<dbReference type="InterPro" id="IPR003961">
    <property type="entry name" value="FN3_dom"/>
</dbReference>